<keyword evidence="1" id="KW-0472">Membrane</keyword>
<accession>A0A382APN0</accession>
<proteinExistence type="predicted"/>
<feature type="non-terminal residue" evidence="2">
    <location>
        <position position="139"/>
    </location>
</feature>
<evidence type="ECO:0000256" key="1">
    <source>
        <dbReference type="SAM" id="Phobius"/>
    </source>
</evidence>
<protein>
    <submittedName>
        <fullName evidence="2">Uncharacterized protein</fullName>
    </submittedName>
</protein>
<dbReference type="AlphaFoldDB" id="A0A382APN0"/>
<keyword evidence="1" id="KW-1133">Transmembrane helix</keyword>
<dbReference type="EMBL" id="UINC01026266">
    <property type="protein sequence ID" value="SVB03416.1"/>
    <property type="molecule type" value="Genomic_DNA"/>
</dbReference>
<gene>
    <name evidence="2" type="ORF">METZ01_LOCUS156270</name>
</gene>
<name>A0A382APN0_9ZZZZ</name>
<feature type="transmembrane region" description="Helical" evidence="1">
    <location>
        <begin position="34"/>
        <end position="51"/>
    </location>
</feature>
<evidence type="ECO:0000313" key="2">
    <source>
        <dbReference type="EMBL" id="SVB03416.1"/>
    </source>
</evidence>
<sequence length="139" mass="15160">MALALCFGAAVTAALVLAWVIVAPEGWRQGTPIPLVIDSIFIGMFWLAWVTHRRVRTSWLSEPNLAHSMEEKAELARGLLRGSLELARALPRGVSASLASRAAERVLGDLRGRESEIAGRMAVQAGHWIRRGFVSFSAL</sequence>
<reference evidence="2" key="1">
    <citation type="submission" date="2018-05" db="EMBL/GenBank/DDBJ databases">
        <authorList>
            <person name="Lanie J.A."/>
            <person name="Ng W.-L."/>
            <person name="Kazmierczak K.M."/>
            <person name="Andrzejewski T.M."/>
            <person name="Davidsen T.M."/>
            <person name="Wayne K.J."/>
            <person name="Tettelin H."/>
            <person name="Glass J.I."/>
            <person name="Rusch D."/>
            <person name="Podicherti R."/>
            <person name="Tsui H.-C.T."/>
            <person name="Winkler M.E."/>
        </authorList>
    </citation>
    <scope>NUCLEOTIDE SEQUENCE</scope>
</reference>
<keyword evidence="1" id="KW-0812">Transmembrane</keyword>
<organism evidence="2">
    <name type="scientific">marine metagenome</name>
    <dbReference type="NCBI Taxonomy" id="408172"/>
    <lineage>
        <taxon>unclassified sequences</taxon>
        <taxon>metagenomes</taxon>
        <taxon>ecological metagenomes</taxon>
    </lineage>
</organism>